<feature type="compositionally biased region" description="Basic residues" evidence="7">
    <location>
        <begin position="1"/>
        <end position="16"/>
    </location>
</feature>
<evidence type="ECO:0000313" key="11">
    <source>
        <dbReference type="Proteomes" id="UP000525078"/>
    </source>
</evidence>
<comment type="subcellular location">
    <subcellularLocation>
        <location evidence="1">Cytoplasm</location>
        <location evidence="1">P-body</location>
    </subcellularLocation>
</comment>
<dbReference type="FunFam" id="1.10.220.100:FF:000001">
    <property type="entry name" value="Enhancer of mRNA-decapping protein 4"/>
    <property type="match status" value="1"/>
</dbReference>
<dbReference type="PANTHER" id="PTHR15598:SF7">
    <property type="entry name" value="ENHANCER OF MRNA-DECAPPING-LIKE PROTEIN"/>
    <property type="match status" value="1"/>
</dbReference>
<keyword evidence="5" id="KW-0677">Repeat</keyword>
<dbReference type="Pfam" id="PF21289">
    <property type="entry name" value="EDC4_C"/>
    <property type="match status" value="1"/>
</dbReference>
<organism evidence="10 11">
    <name type="scientific">Cannabis sativa</name>
    <name type="common">Hemp</name>
    <name type="synonym">Marijuana</name>
    <dbReference type="NCBI Taxonomy" id="3483"/>
    <lineage>
        <taxon>Eukaryota</taxon>
        <taxon>Viridiplantae</taxon>
        <taxon>Streptophyta</taxon>
        <taxon>Embryophyta</taxon>
        <taxon>Tracheophyta</taxon>
        <taxon>Spermatophyta</taxon>
        <taxon>Magnoliopsida</taxon>
        <taxon>eudicotyledons</taxon>
        <taxon>Gunneridae</taxon>
        <taxon>Pentapetalae</taxon>
        <taxon>rosids</taxon>
        <taxon>fabids</taxon>
        <taxon>Rosales</taxon>
        <taxon>Cannabaceae</taxon>
        <taxon>Cannabis</taxon>
    </lineage>
</organism>
<evidence type="ECO:0000256" key="1">
    <source>
        <dbReference type="ARBA" id="ARBA00004201"/>
    </source>
</evidence>
<sequence>HTQAGKRGRTKSRFRPFRPENSTERRGFLRIKLAISFDEKDLRVQFFKHIADLSGKTNLTPWFHCYKWRETCWEQFSNSVPVYHVDDAFQKGFVKHTSGTQQQFESTHSPLAAALRDVINSASMITRTLSGELAEGLCKLMAFAAAGASSKGPNSLTTQLSNGPLSSVHEMAESPVDPIKELSRLIAERKFEEAFTGALHRSDVSIVSWLCSQVDLPGIMSLVPLPLSQGVVLALLQQLACDINNDMSRKLAWMIDVAVAINPTDPLIALHVRPIFEKVYQTLEYHRNQSTTSASDINNIRLLMHLINSVLMSCK</sequence>
<feature type="non-terminal residue" evidence="10">
    <location>
        <position position="315"/>
    </location>
</feature>
<dbReference type="InterPro" id="IPR044938">
    <property type="entry name" value="EDC4_C_sf"/>
</dbReference>
<dbReference type="AlphaFoldDB" id="A0A7J6HA73"/>
<evidence type="ECO:0000313" key="10">
    <source>
        <dbReference type="EMBL" id="KAF4392206.1"/>
    </source>
</evidence>
<reference evidence="11 12" key="1">
    <citation type="journal article" date="2020" name="bioRxiv">
        <title>Sequence and annotation of 42 cannabis genomes reveals extensive copy number variation in cannabinoid synthesis and pathogen resistance genes.</title>
        <authorList>
            <person name="Mckernan K.J."/>
            <person name="Helbert Y."/>
            <person name="Kane L.T."/>
            <person name="Ebling H."/>
            <person name="Zhang L."/>
            <person name="Liu B."/>
            <person name="Eaton Z."/>
            <person name="Mclaughlin S."/>
            <person name="Kingan S."/>
            <person name="Baybayan P."/>
            <person name="Concepcion G."/>
            <person name="Jordan M."/>
            <person name="Riva A."/>
            <person name="Barbazuk W."/>
            <person name="Harkins T."/>
        </authorList>
    </citation>
    <scope>NUCLEOTIDE SEQUENCE [LARGE SCALE GENOMIC DNA]</scope>
    <source>
        <strain evidence="11 12">cv. Jamaican Lion 4</strain>
        <strain evidence="9">Father</strain>
        <strain evidence="10">Mother</strain>
        <tissue evidence="10">Leaf</tissue>
    </source>
</reference>
<gene>
    <name evidence="10" type="ORF">F8388_012662</name>
    <name evidence="9" type="ORF">G4B88_020017</name>
</gene>
<evidence type="ECO:0000313" key="9">
    <source>
        <dbReference type="EMBL" id="KAF4368621.1"/>
    </source>
</evidence>
<dbReference type="InterPro" id="IPR049404">
    <property type="entry name" value="EDC4_C"/>
</dbReference>
<keyword evidence="6" id="KW-0175">Coiled coil</keyword>
<keyword evidence="3" id="KW-0963">Cytoplasm</keyword>
<evidence type="ECO:0000256" key="2">
    <source>
        <dbReference type="ARBA" id="ARBA00009639"/>
    </source>
</evidence>
<evidence type="ECO:0000259" key="8">
    <source>
        <dbReference type="Pfam" id="PF21289"/>
    </source>
</evidence>
<evidence type="ECO:0000256" key="3">
    <source>
        <dbReference type="ARBA" id="ARBA00022490"/>
    </source>
</evidence>
<feature type="domain" description="Enhancer of mRNA-decapping protein 4 C-terminal" evidence="8">
    <location>
        <begin position="183"/>
        <end position="303"/>
    </location>
</feature>
<evidence type="ECO:0000313" key="12">
    <source>
        <dbReference type="Proteomes" id="UP000583929"/>
    </source>
</evidence>
<dbReference type="Proteomes" id="UP000583929">
    <property type="component" value="Unassembled WGS sequence"/>
</dbReference>
<protein>
    <recommendedName>
        <fullName evidence="8">Enhancer of mRNA-decapping protein 4 C-terminal domain-containing protein</fullName>
    </recommendedName>
</protein>
<name>A0A7J6HA73_CANSA</name>
<dbReference type="Gene3D" id="1.10.220.100">
    <property type="entry name" value="conserved c-terminal region of ge- 1"/>
    <property type="match status" value="1"/>
</dbReference>
<keyword evidence="12" id="KW-1185">Reference proteome</keyword>
<dbReference type="Proteomes" id="UP000525078">
    <property type="component" value="Unassembled WGS sequence"/>
</dbReference>
<evidence type="ECO:0000256" key="5">
    <source>
        <dbReference type="ARBA" id="ARBA00022737"/>
    </source>
</evidence>
<evidence type="ECO:0000256" key="6">
    <source>
        <dbReference type="ARBA" id="ARBA00023054"/>
    </source>
</evidence>
<keyword evidence="4" id="KW-0853">WD repeat</keyword>
<dbReference type="EMBL" id="JAATIQ010000231">
    <property type="protein sequence ID" value="KAF4368621.1"/>
    <property type="molecule type" value="Genomic_DNA"/>
</dbReference>
<proteinExistence type="inferred from homology"/>
<dbReference type="EMBL" id="JAATIP010000019">
    <property type="protein sequence ID" value="KAF4392206.1"/>
    <property type="molecule type" value="Genomic_DNA"/>
</dbReference>
<feature type="region of interest" description="Disordered" evidence="7">
    <location>
        <begin position="1"/>
        <end position="21"/>
    </location>
</feature>
<comment type="caution">
    <text evidence="10">The sequence shown here is derived from an EMBL/GenBank/DDBJ whole genome shotgun (WGS) entry which is preliminary data.</text>
</comment>
<evidence type="ECO:0000256" key="7">
    <source>
        <dbReference type="SAM" id="MobiDB-lite"/>
    </source>
</evidence>
<comment type="similarity">
    <text evidence="2">Belongs to the WD repeat EDC4 family.</text>
</comment>
<accession>A0A7J6HA73</accession>
<dbReference type="PANTHER" id="PTHR15598">
    <property type="entry name" value="ENHANCER OF MRNA-DECAPPING PROTEIN 4"/>
    <property type="match status" value="1"/>
</dbReference>
<dbReference type="GO" id="GO:0000932">
    <property type="term" value="C:P-body"/>
    <property type="evidence" value="ECO:0007669"/>
    <property type="project" value="UniProtKB-SubCell"/>
</dbReference>
<evidence type="ECO:0000256" key="4">
    <source>
        <dbReference type="ARBA" id="ARBA00022574"/>
    </source>
</evidence>
<dbReference type="GO" id="GO:0031087">
    <property type="term" value="P:deadenylation-independent decapping of nuclear-transcribed mRNA"/>
    <property type="evidence" value="ECO:0007669"/>
    <property type="project" value="InterPro"/>
</dbReference>
<dbReference type="InterPro" id="IPR045152">
    <property type="entry name" value="EDC4-like"/>
</dbReference>